<dbReference type="PANTHER" id="PTHR31845">
    <property type="entry name" value="FINGER DOMAIN PROTEIN, PUTATIVE-RELATED"/>
    <property type="match status" value="1"/>
</dbReference>
<accession>A0A9P4KCH6</accession>
<keyword evidence="10" id="KW-1185">Reference proteome</keyword>
<sequence>MTNKQAACLTCRKSKIKCRREPGEESCQKCQQGGAQCIIPSFHIGRQKGVKNKRTGLEKAIYQIEEAIRKSKSENMSSSSTLEQLRSLLGEAPGGLQDTADTASSTSATFVSERDGTASDDQLALDDAENPLQLLARASDLRLTSPKLTEPSSSPSSRYLLSEQEERSDVHRFFLPMKAALDQGPDVDPIDIGLVTLEEAETLLSFFYENLAHTRWGLDPLVYTLPFIRTRSAFLFTSLLTASALFLPTAAAPAKRLLNHRNMLAQKVISQRYRSVEIVLAFLVNVPWMHPGVHTSDDDTGLYISIALSTALDLSLNKIIIPSWSFNMELLKRIPKADCIDAKKALAMDGFEDIEVGSEWGQRLLRRRERVWIALFVLERGVCLARGRNYCVPITPLLKHCDKWHMDGVSDVQDGSLISMAVLRRDLDGLFSAVRSRCDSYRVIDVGSEVAQEIERTIEKFFDQWLNTWTASIGEGGQRTLPPYVEILVTHTRLSTYSGVINHPTAPLEVKQLFRASALSSALNVMRAAIQGEARLKSMPNNTVIMICFAACIALNLSASAPGVSHNLVPSVRNLIEETSAVLERIGSTPNHRNGLSVLYGKHLRELVKQSSVPSRSHHLPSGSIISSASNEDTNQVFSNSNEPFQPFSQPQAQYAQPDVWSEPLQFSAMSGNEVIETVMNTGDFNASTMFDLSMADTNDLAWMDWNWMNLTDFGF</sequence>
<feature type="domain" description="Zn(2)-C6 fungal-type" evidence="8">
    <location>
        <begin position="7"/>
        <end position="39"/>
    </location>
</feature>
<name>A0A9P4KCH6_9PLEO</name>
<dbReference type="SUPFAM" id="SSF57701">
    <property type="entry name" value="Zn2/Cys6 DNA-binding domain"/>
    <property type="match status" value="1"/>
</dbReference>
<dbReference type="InterPro" id="IPR036864">
    <property type="entry name" value="Zn2-C6_fun-type_DNA-bd_sf"/>
</dbReference>
<evidence type="ECO:0000256" key="2">
    <source>
        <dbReference type="ARBA" id="ARBA00023015"/>
    </source>
</evidence>
<dbReference type="InterPro" id="IPR001138">
    <property type="entry name" value="Zn2Cys6_DnaBD"/>
</dbReference>
<proteinExistence type="predicted"/>
<dbReference type="EMBL" id="ML986610">
    <property type="protein sequence ID" value="KAF2265247.1"/>
    <property type="molecule type" value="Genomic_DNA"/>
</dbReference>
<keyword evidence="5" id="KW-0539">Nucleus</keyword>
<dbReference type="GO" id="GO:0000976">
    <property type="term" value="F:transcription cis-regulatory region binding"/>
    <property type="evidence" value="ECO:0007669"/>
    <property type="project" value="TreeGrafter"/>
</dbReference>
<dbReference type="GO" id="GO:0008270">
    <property type="term" value="F:zinc ion binding"/>
    <property type="evidence" value="ECO:0007669"/>
    <property type="project" value="InterPro"/>
</dbReference>
<dbReference type="OrthoDB" id="3429912at2759"/>
<dbReference type="Proteomes" id="UP000800093">
    <property type="component" value="Unassembled WGS sequence"/>
</dbReference>
<dbReference type="InterPro" id="IPR051089">
    <property type="entry name" value="prtT"/>
</dbReference>
<dbReference type="Pfam" id="PF00172">
    <property type="entry name" value="Zn_clus"/>
    <property type="match status" value="1"/>
</dbReference>
<comment type="subcellular location">
    <subcellularLocation>
        <location evidence="1">Nucleus</location>
    </subcellularLocation>
</comment>
<evidence type="ECO:0000259" key="8">
    <source>
        <dbReference type="PROSITE" id="PS50048"/>
    </source>
</evidence>
<dbReference type="GO" id="GO:0000981">
    <property type="term" value="F:DNA-binding transcription factor activity, RNA polymerase II-specific"/>
    <property type="evidence" value="ECO:0007669"/>
    <property type="project" value="InterPro"/>
</dbReference>
<feature type="region of interest" description="Disordered" evidence="6">
    <location>
        <begin position="611"/>
        <end position="653"/>
    </location>
</feature>
<feature type="compositionally biased region" description="Low complexity" evidence="6">
    <location>
        <begin position="98"/>
        <end position="109"/>
    </location>
</feature>
<dbReference type="PROSITE" id="PS50048">
    <property type="entry name" value="ZN2_CY6_FUNGAL_2"/>
    <property type="match status" value="1"/>
</dbReference>
<dbReference type="CDD" id="cd12148">
    <property type="entry name" value="fungal_TF_MHR"/>
    <property type="match status" value="1"/>
</dbReference>
<dbReference type="AlphaFoldDB" id="A0A9P4KCH6"/>
<evidence type="ECO:0000256" key="4">
    <source>
        <dbReference type="ARBA" id="ARBA00023163"/>
    </source>
</evidence>
<evidence type="ECO:0000256" key="5">
    <source>
        <dbReference type="ARBA" id="ARBA00023242"/>
    </source>
</evidence>
<comment type="caution">
    <text evidence="9">The sequence shown here is derived from an EMBL/GenBank/DDBJ whole genome shotgun (WGS) entry which is preliminary data.</text>
</comment>
<dbReference type="Gene3D" id="4.10.240.10">
    <property type="entry name" value="Zn(2)-C6 fungal-type DNA-binding domain"/>
    <property type="match status" value="1"/>
</dbReference>
<dbReference type="PROSITE" id="PS00463">
    <property type="entry name" value="ZN2_CY6_FUNGAL_1"/>
    <property type="match status" value="1"/>
</dbReference>
<keyword evidence="2" id="KW-0805">Transcription regulation</keyword>
<feature type="compositionally biased region" description="Polar residues" evidence="6">
    <location>
        <begin position="624"/>
        <end position="653"/>
    </location>
</feature>
<evidence type="ECO:0000313" key="9">
    <source>
        <dbReference type="EMBL" id="KAF2265247.1"/>
    </source>
</evidence>
<reference evidence="10" key="1">
    <citation type="journal article" date="2020" name="Stud. Mycol.">
        <title>101 Dothideomycetes genomes: A test case for predicting lifestyles and emergence of pathogens.</title>
        <authorList>
            <person name="Haridas S."/>
            <person name="Albert R."/>
            <person name="Binder M."/>
            <person name="Bloem J."/>
            <person name="LaButti K."/>
            <person name="Salamov A."/>
            <person name="Andreopoulos B."/>
            <person name="Baker S."/>
            <person name="Barry K."/>
            <person name="Bills G."/>
            <person name="Bluhm B."/>
            <person name="Cannon C."/>
            <person name="Castanera R."/>
            <person name="Culley D."/>
            <person name="Daum C."/>
            <person name="Ezra D."/>
            <person name="Gonzalez J."/>
            <person name="Henrissat B."/>
            <person name="Kuo A."/>
            <person name="Liang C."/>
            <person name="Lipzen A."/>
            <person name="Lutzoni F."/>
            <person name="Magnuson J."/>
            <person name="Mondo S."/>
            <person name="Nolan M."/>
            <person name="Ohm R."/>
            <person name="Pangilinan J."/>
            <person name="Park H.-J."/>
            <person name="Ramirez L."/>
            <person name="Alfaro M."/>
            <person name="Sun H."/>
            <person name="Tritt A."/>
            <person name="Yoshinaga Y."/>
            <person name="Zwiers L.-H."/>
            <person name="Turgeon B."/>
            <person name="Goodwin S."/>
            <person name="Spatafora J."/>
            <person name="Crous P."/>
            <person name="Grigoriev I."/>
        </authorList>
    </citation>
    <scope>NUCLEOTIDE SEQUENCE [LARGE SCALE GENOMIC DNA]</scope>
    <source>
        <strain evidence="10">CBS 304.66</strain>
    </source>
</reference>
<protein>
    <submittedName>
        <fullName evidence="9">Zn(II)2Cys6 transcription factor</fullName>
    </submittedName>
</protein>
<keyword evidence="3" id="KW-0238">DNA-binding</keyword>
<feature type="transmembrane region" description="Helical" evidence="7">
    <location>
        <begin position="233"/>
        <end position="252"/>
    </location>
</feature>
<evidence type="ECO:0000313" key="10">
    <source>
        <dbReference type="Proteomes" id="UP000800093"/>
    </source>
</evidence>
<dbReference type="SMART" id="SM00066">
    <property type="entry name" value="GAL4"/>
    <property type="match status" value="1"/>
</dbReference>
<evidence type="ECO:0000256" key="1">
    <source>
        <dbReference type="ARBA" id="ARBA00004123"/>
    </source>
</evidence>
<dbReference type="GO" id="GO:0005634">
    <property type="term" value="C:nucleus"/>
    <property type="evidence" value="ECO:0007669"/>
    <property type="project" value="UniProtKB-SubCell"/>
</dbReference>
<organism evidence="9 10">
    <name type="scientific">Lojkania enalia</name>
    <dbReference type="NCBI Taxonomy" id="147567"/>
    <lineage>
        <taxon>Eukaryota</taxon>
        <taxon>Fungi</taxon>
        <taxon>Dikarya</taxon>
        <taxon>Ascomycota</taxon>
        <taxon>Pezizomycotina</taxon>
        <taxon>Dothideomycetes</taxon>
        <taxon>Pleosporomycetidae</taxon>
        <taxon>Pleosporales</taxon>
        <taxon>Pleosporales incertae sedis</taxon>
        <taxon>Lojkania</taxon>
    </lineage>
</organism>
<dbReference type="CDD" id="cd00067">
    <property type="entry name" value="GAL4"/>
    <property type="match status" value="1"/>
</dbReference>
<keyword evidence="7" id="KW-0472">Membrane</keyword>
<gene>
    <name evidence="9" type="ORF">CC78DRAFT_462145</name>
</gene>
<evidence type="ECO:0000256" key="3">
    <source>
        <dbReference type="ARBA" id="ARBA00023125"/>
    </source>
</evidence>
<evidence type="ECO:0000256" key="7">
    <source>
        <dbReference type="SAM" id="Phobius"/>
    </source>
</evidence>
<keyword evidence="7" id="KW-0812">Transmembrane</keyword>
<keyword evidence="7" id="KW-1133">Transmembrane helix</keyword>
<evidence type="ECO:0000256" key="6">
    <source>
        <dbReference type="SAM" id="MobiDB-lite"/>
    </source>
</evidence>
<feature type="region of interest" description="Disordered" evidence="6">
    <location>
        <begin position="92"/>
        <end position="123"/>
    </location>
</feature>
<dbReference type="PANTHER" id="PTHR31845:SF17">
    <property type="entry name" value="ZN(II)2CYS6 TRANSCRIPTION FACTOR (EUROFUNG)"/>
    <property type="match status" value="1"/>
</dbReference>
<keyword evidence="4" id="KW-0804">Transcription</keyword>